<proteinExistence type="predicted"/>
<dbReference type="EMBL" id="SLVV01000002">
    <property type="protein sequence ID" value="TCN27479.1"/>
    <property type="molecule type" value="Genomic_DNA"/>
</dbReference>
<sequence>MPKLTEQLKGMTFKQKAEHIWEYYKLHMIATLAVVVLGILFVSSFTGKEESFDITVVGRSPVVDSITASDQLNDSFKDFNIAVDVIHSPESTFSSISNQQAQKMLVRAAAGEIDLLILDENIYQELSQQDPFTPLEDFIASSNLEIPDESLYSGKQNMVYGINTSSIPSLKEFSYLQNKVLCVFSSASEKDEVKQFLTLILKE</sequence>
<dbReference type="RefSeq" id="WP_132002428.1">
    <property type="nucleotide sequence ID" value="NZ_JABUHM010000001.1"/>
</dbReference>
<keyword evidence="3" id="KW-1185">Reference proteome</keyword>
<evidence type="ECO:0000256" key="1">
    <source>
        <dbReference type="SAM" id="Phobius"/>
    </source>
</evidence>
<comment type="caution">
    <text evidence="2">The sequence shown here is derived from an EMBL/GenBank/DDBJ whole genome shotgun (WGS) entry which is preliminary data.</text>
</comment>
<gene>
    <name evidence="2" type="ORF">EV146_102433</name>
</gene>
<dbReference type="Proteomes" id="UP000295689">
    <property type="component" value="Unassembled WGS sequence"/>
</dbReference>
<accession>A0A4R2BMR2</accession>
<dbReference type="AlphaFoldDB" id="A0A4R2BMR2"/>
<keyword evidence="1" id="KW-0812">Transmembrane</keyword>
<protein>
    <recommendedName>
        <fullName evidence="4">Extracellular solute-binding protein</fullName>
    </recommendedName>
</protein>
<evidence type="ECO:0000313" key="2">
    <source>
        <dbReference type="EMBL" id="TCN27479.1"/>
    </source>
</evidence>
<keyword evidence="1" id="KW-1133">Transmembrane helix</keyword>
<evidence type="ECO:0008006" key="4">
    <source>
        <dbReference type="Google" id="ProtNLM"/>
    </source>
</evidence>
<feature type="transmembrane region" description="Helical" evidence="1">
    <location>
        <begin position="21"/>
        <end position="42"/>
    </location>
</feature>
<keyword evidence="1" id="KW-0472">Membrane</keyword>
<organism evidence="2 3">
    <name type="scientific">Mesobacillus foraminis</name>
    <dbReference type="NCBI Taxonomy" id="279826"/>
    <lineage>
        <taxon>Bacteria</taxon>
        <taxon>Bacillati</taxon>
        <taxon>Bacillota</taxon>
        <taxon>Bacilli</taxon>
        <taxon>Bacillales</taxon>
        <taxon>Bacillaceae</taxon>
        <taxon>Mesobacillus</taxon>
    </lineage>
</organism>
<evidence type="ECO:0000313" key="3">
    <source>
        <dbReference type="Proteomes" id="UP000295689"/>
    </source>
</evidence>
<name>A0A4R2BMR2_9BACI</name>
<reference evidence="2 3" key="1">
    <citation type="journal article" date="2015" name="Stand. Genomic Sci.">
        <title>Genomic Encyclopedia of Bacterial and Archaeal Type Strains, Phase III: the genomes of soil and plant-associated and newly described type strains.</title>
        <authorList>
            <person name="Whitman W.B."/>
            <person name="Woyke T."/>
            <person name="Klenk H.P."/>
            <person name="Zhou Y."/>
            <person name="Lilburn T.G."/>
            <person name="Beck B.J."/>
            <person name="De Vos P."/>
            <person name="Vandamme P."/>
            <person name="Eisen J.A."/>
            <person name="Garrity G."/>
            <person name="Hugenholtz P."/>
            <person name="Kyrpides N.C."/>
        </authorList>
    </citation>
    <scope>NUCLEOTIDE SEQUENCE [LARGE SCALE GENOMIC DNA]</scope>
    <source>
        <strain evidence="2 3">CV53</strain>
    </source>
</reference>